<dbReference type="GO" id="GO:0005634">
    <property type="term" value="C:nucleus"/>
    <property type="evidence" value="ECO:0007669"/>
    <property type="project" value="UniProtKB-SubCell"/>
</dbReference>
<dbReference type="RefSeq" id="XP_025787277.1">
    <property type="nucleotide sequence ID" value="XM_025931492.1"/>
</dbReference>
<dbReference type="KEGG" id="pcoo:112868523"/>
<proteinExistence type="inferred from homology"/>
<evidence type="ECO:0000256" key="2">
    <source>
        <dbReference type="ARBA" id="ARBA00006991"/>
    </source>
</evidence>
<sequence>MAIDFTQGEWNYLGAAQKDLSRDVMLENYHNLVSVGLSRSKPDVISLLEQEKQPWIVTGHDRRTLPRECGKAFIQLSSLIRHLRIHTGEKPYECKDCEKVFSCGSELTQHQRTHAGEKPYECTDCGKSFSHGSHLVQHRRIHTGEKPYKCKECGETFRHISQLARHQKIHTERTQHQRTHTGEKPYECKDCGKAFSHGSHLVQHQRIHSGEKPYKCKECGEAFFQQSHLTRHQRIHAEAFCGPHYANNMIYDASLGPYTVNLGLKGLETEGSHMAISNTYMTKTERSRVLPGRQAWTSWPHRQHLGKVAPGCKSGGSHERRLGNDAPSRKSSGSHGDAWVTTHSAEKRPD</sequence>
<dbReference type="PANTHER" id="PTHR24384">
    <property type="entry name" value="FINGER PUTATIVE TRANSCRIPTION FACTOR FAMILY-RELATED"/>
    <property type="match status" value="1"/>
</dbReference>
<dbReference type="FunFam" id="3.30.160.60:FF:002343">
    <property type="entry name" value="Zinc finger protein 33A"/>
    <property type="match status" value="1"/>
</dbReference>
<protein>
    <submittedName>
        <fullName evidence="16">Zinc finger protein 331-like</fullName>
    </submittedName>
</protein>
<dbReference type="InterPro" id="IPR036051">
    <property type="entry name" value="KRAB_dom_sf"/>
</dbReference>
<dbReference type="PROSITE" id="PS50157">
    <property type="entry name" value="ZINC_FINGER_C2H2_2"/>
    <property type="match status" value="6"/>
</dbReference>
<dbReference type="GO" id="GO:0008270">
    <property type="term" value="F:zinc ion binding"/>
    <property type="evidence" value="ECO:0007669"/>
    <property type="project" value="UniProtKB-KW"/>
</dbReference>
<dbReference type="Pfam" id="PF00096">
    <property type="entry name" value="zf-C2H2"/>
    <property type="match status" value="6"/>
</dbReference>
<dbReference type="GeneID" id="112868523"/>
<feature type="domain" description="C2H2-type" evidence="13">
    <location>
        <begin position="63"/>
        <end position="91"/>
    </location>
</feature>
<feature type="domain" description="C2H2-type" evidence="13">
    <location>
        <begin position="120"/>
        <end position="147"/>
    </location>
</feature>
<evidence type="ECO:0000313" key="16">
    <source>
        <dbReference type="RefSeq" id="XP_025787277.1"/>
    </source>
</evidence>
<evidence type="ECO:0000256" key="11">
    <source>
        <dbReference type="PROSITE-ProRule" id="PRU00042"/>
    </source>
</evidence>
<evidence type="ECO:0000259" key="13">
    <source>
        <dbReference type="PROSITE" id="PS50157"/>
    </source>
</evidence>
<keyword evidence="10" id="KW-0539">Nucleus</keyword>
<keyword evidence="5 11" id="KW-0863">Zinc-finger</keyword>
<dbReference type="Pfam" id="PF01352">
    <property type="entry name" value="KRAB"/>
    <property type="match status" value="1"/>
</dbReference>
<keyword evidence="15" id="KW-1185">Reference proteome</keyword>
<dbReference type="GO" id="GO:0000978">
    <property type="term" value="F:RNA polymerase II cis-regulatory region sequence-specific DNA binding"/>
    <property type="evidence" value="ECO:0007669"/>
    <property type="project" value="TreeGrafter"/>
</dbReference>
<evidence type="ECO:0000256" key="12">
    <source>
        <dbReference type="SAM" id="MobiDB-lite"/>
    </source>
</evidence>
<dbReference type="CDD" id="cd07765">
    <property type="entry name" value="KRAB_A-box"/>
    <property type="match status" value="1"/>
</dbReference>
<dbReference type="InterPro" id="IPR050752">
    <property type="entry name" value="C2H2-ZF_domain"/>
</dbReference>
<dbReference type="InterPro" id="IPR036236">
    <property type="entry name" value="Znf_C2H2_sf"/>
</dbReference>
<feature type="domain" description="C2H2-type" evidence="13">
    <location>
        <begin position="148"/>
        <end position="185"/>
    </location>
</feature>
<keyword evidence="4" id="KW-0677">Repeat</keyword>
<dbReference type="Gene3D" id="6.10.140.140">
    <property type="match status" value="1"/>
</dbReference>
<reference evidence="16" key="1">
    <citation type="submission" date="2025-08" db="UniProtKB">
        <authorList>
            <consortium name="RefSeq"/>
        </authorList>
    </citation>
    <scope>IDENTIFICATION</scope>
    <source>
        <tissue evidence="16">Blood</tissue>
    </source>
</reference>
<dbReference type="SUPFAM" id="SSF109640">
    <property type="entry name" value="KRAB domain (Kruppel-associated box)"/>
    <property type="match status" value="1"/>
</dbReference>
<organism evidence="15 16">
    <name type="scientific">Puma concolor</name>
    <name type="common">Mountain lion</name>
    <name type="synonym">Felis concolor</name>
    <dbReference type="NCBI Taxonomy" id="9696"/>
    <lineage>
        <taxon>Eukaryota</taxon>
        <taxon>Metazoa</taxon>
        <taxon>Chordata</taxon>
        <taxon>Craniata</taxon>
        <taxon>Vertebrata</taxon>
        <taxon>Euteleostomi</taxon>
        <taxon>Mammalia</taxon>
        <taxon>Eutheria</taxon>
        <taxon>Laurasiatheria</taxon>
        <taxon>Carnivora</taxon>
        <taxon>Feliformia</taxon>
        <taxon>Felidae</taxon>
        <taxon>Felinae</taxon>
        <taxon>Puma</taxon>
    </lineage>
</organism>
<evidence type="ECO:0000256" key="3">
    <source>
        <dbReference type="ARBA" id="ARBA00022723"/>
    </source>
</evidence>
<comment type="similarity">
    <text evidence="2">Belongs to the krueppel C2H2-type zinc-finger protein family.</text>
</comment>
<evidence type="ECO:0000256" key="4">
    <source>
        <dbReference type="ARBA" id="ARBA00022737"/>
    </source>
</evidence>
<evidence type="ECO:0000313" key="15">
    <source>
        <dbReference type="Proteomes" id="UP000515131"/>
    </source>
</evidence>
<evidence type="ECO:0000259" key="14">
    <source>
        <dbReference type="PROSITE" id="PS50805"/>
    </source>
</evidence>
<feature type="region of interest" description="Disordered" evidence="12">
    <location>
        <begin position="306"/>
        <end position="350"/>
    </location>
</feature>
<dbReference type="FunFam" id="3.30.160.60:FF:002402">
    <property type="entry name" value="Zinc finger protein 347"/>
    <property type="match status" value="1"/>
</dbReference>
<evidence type="ECO:0000256" key="5">
    <source>
        <dbReference type="ARBA" id="ARBA00022771"/>
    </source>
</evidence>
<dbReference type="Proteomes" id="UP000515131">
    <property type="component" value="Unplaced"/>
</dbReference>
<keyword evidence="3" id="KW-0479">Metal-binding</keyword>
<gene>
    <name evidence="16" type="primary">LOC112868523</name>
</gene>
<evidence type="ECO:0000256" key="7">
    <source>
        <dbReference type="ARBA" id="ARBA00023015"/>
    </source>
</evidence>
<dbReference type="SMART" id="SM00355">
    <property type="entry name" value="ZnF_C2H2"/>
    <property type="match status" value="6"/>
</dbReference>
<dbReference type="FunFam" id="3.30.160.60:FF:000338">
    <property type="entry name" value="zinc finger protein 383"/>
    <property type="match status" value="1"/>
</dbReference>
<evidence type="ECO:0000256" key="10">
    <source>
        <dbReference type="ARBA" id="ARBA00023242"/>
    </source>
</evidence>
<feature type="domain" description="C2H2-type" evidence="13">
    <location>
        <begin position="92"/>
        <end position="119"/>
    </location>
</feature>
<feature type="domain" description="C2H2-type" evidence="13">
    <location>
        <begin position="214"/>
        <end position="237"/>
    </location>
</feature>
<evidence type="ECO:0000256" key="9">
    <source>
        <dbReference type="ARBA" id="ARBA00023163"/>
    </source>
</evidence>
<dbReference type="AlphaFoldDB" id="A0A6P6IGK3"/>
<evidence type="ECO:0000256" key="8">
    <source>
        <dbReference type="ARBA" id="ARBA00023125"/>
    </source>
</evidence>
<dbReference type="FunFam" id="3.30.160.60:FF:000690">
    <property type="entry name" value="Zinc finger protein 354C"/>
    <property type="match status" value="1"/>
</dbReference>
<evidence type="ECO:0000256" key="6">
    <source>
        <dbReference type="ARBA" id="ARBA00022833"/>
    </source>
</evidence>
<feature type="domain" description="KRAB" evidence="14">
    <location>
        <begin position="1"/>
        <end position="67"/>
    </location>
</feature>
<dbReference type="PROSITE" id="PS50805">
    <property type="entry name" value="KRAB"/>
    <property type="match status" value="1"/>
</dbReference>
<accession>A0A6P6IGK3</accession>
<dbReference type="PROSITE" id="PS00028">
    <property type="entry name" value="ZINC_FINGER_C2H2_1"/>
    <property type="match status" value="5"/>
</dbReference>
<keyword evidence="6" id="KW-0862">Zinc</keyword>
<dbReference type="FunFam" id="3.30.160.60:FF:000608">
    <property type="entry name" value="zinc finger protein 286A isoform X1"/>
    <property type="match status" value="1"/>
</dbReference>
<feature type="domain" description="C2H2-type" evidence="13">
    <location>
        <begin position="186"/>
        <end position="213"/>
    </location>
</feature>
<comment type="subcellular location">
    <subcellularLocation>
        <location evidence="1">Nucleus</location>
    </subcellularLocation>
</comment>
<dbReference type="InterPro" id="IPR001909">
    <property type="entry name" value="KRAB"/>
</dbReference>
<keyword evidence="8" id="KW-0238">DNA-binding</keyword>
<dbReference type="PANTHER" id="PTHR24384:SF235">
    <property type="entry name" value="ZINC FINGER PROTEIN 519"/>
    <property type="match status" value="1"/>
</dbReference>
<keyword evidence="9" id="KW-0804">Transcription</keyword>
<dbReference type="FunFam" id="3.30.160.60:FF:000016">
    <property type="entry name" value="zinc finger protein 37 homolog"/>
    <property type="match status" value="1"/>
</dbReference>
<keyword evidence="7" id="KW-0805">Transcription regulation</keyword>
<dbReference type="SMART" id="SM00349">
    <property type="entry name" value="KRAB"/>
    <property type="match status" value="1"/>
</dbReference>
<dbReference type="GO" id="GO:0000981">
    <property type="term" value="F:DNA-binding transcription factor activity, RNA polymerase II-specific"/>
    <property type="evidence" value="ECO:0007669"/>
    <property type="project" value="TreeGrafter"/>
</dbReference>
<dbReference type="SUPFAM" id="SSF57667">
    <property type="entry name" value="beta-beta-alpha zinc fingers"/>
    <property type="match status" value="3"/>
</dbReference>
<dbReference type="InterPro" id="IPR013087">
    <property type="entry name" value="Znf_C2H2_type"/>
</dbReference>
<name>A0A6P6IGK3_PUMCO</name>
<evidence type="ECO:0000256" key="1">
    <source>
        <dbReference type="ARBA" id="ARBA00004123"/>
    </source>
</evidence>
<dbReference type="Gene3D" id="3.30.160.60">
    <property type="entry name" value="Classic Zinc Finger"/>
    <property type="match status" value="6"/>
</dbReference>